<keyword evidence="2" id="KW-0472">Membrane</keyword>
<dbReference type="PATRIC" id="fig|129848.4.peg.2417"/>
<keyword evidence="2" id="KW-1133">Transmembrane helix</keyword>
<comment type="similarity">
    <text evidence="1">Belongs to the protein kinase superfamily. ADCK protein kinase family.</text>
</comment>
<sequence>MNIIPEDSRPNIKRLREILVVLAEYEFGSVIEKIGLRNRLPFSERFYFAGSVDEELDSSVSERLRLVLEDLGTTFIKLGQVISTRPDLVGDEVSQEFTKLQDNTPPFEYEIVKSRIEEELGAPIGEVFSSFDEKPLAAASVGQVHRALLKDGSAVAVKVQRPDLETLVKQDITIMRYLANLIDKRIPKWQYYNLPGIVDEFERSILKEINYGQEARNAKRFKTIFKGDKSIYVPEIYDEYCTSHVLTMEFIEGVKVRDIMENPELGEKFNGKTIARRGAESYFKQVLIHGFFHADPHPGNIYVLKNNVVCFLDFGMMGHIDDEFREELAELFIFIINYDIKGIISQLIYMGIVSENADLKSLKYDIMDLMDRYYDADLKELGKIIKDLGTSKIMEKYQIKLPRDFVLLGRVITMVEDMGQKLDPEFNGVEISKPLAKKLVMRKLSPLRILDFIGGNFFEFEHLMKILPRSISKTMMKLEEGKINIEMEHKNLDALSANIDRSSNRISLSLIIAALIIGSSLIMQTNKGILILGFPFLGIIGFIISAVLGIALVISILRYSNI</sequence>
<accession>A0A1D3L5K4</accession>
<dbReference type="RefSeq" id="WP_071907921.1">
    <property type="nucleotide sequence ID" value="NZ_LT607756.1"/>
</dbReference>
<gene>
    <name evidence="4" type="ORF">MCBB_2365</name>
</gene>
<name>A0A1D3L5K4_9EURY</name>
<dbReference type="OrthoDB" id="8087at2157"/>
<feature type="domain" description="ABC1 atypical kinase-like" evidence="3">
    <location>
        <begin position="99"/>
        <end position="345"/>
    </location>
</feature>
<dbReference type="STRING" id="118062.MCBB_2365"/>
<evidence type="ECO:0000259" key="3">
    <source>
        <dbReference type="Pfam" id="PF03109"/>
    </source>
</evidence>
<dbReference type="PANTHER" id="PTHR10566:SF113">
    <property type="entry name" value="PROTEIN ACTIVITY OF BC1 COMPLEX KINASE 7, CHLOROPLASTIC"/>
    <property type="match status" value="1"/>
</dbReference>
<dbReference type="PANTHER" id="PTHR10566">
    <property type="entry name" value="CHAPERONE-ACTIVITY OF BC1 COMPLEX CABC1 -RELATED"/>
    <property type="match status" value="1"/>
</dbReference>
<dbReference type="CDD" id="cd05121">
    <property type="entry name" value="ABC1_ADCK3-like"/>
    <property type="match status" value="1"/>
</dbReference>
<protein>
    <recommendedName>
        <fullName evidence="3">ABC1 atypical kinase-like domain-containing protein</fullName>
    </recommendedName>
</protein>
<evidence type="ECO:0000313" key="4">
    <source>
        <dbReference type="EMBL" id="SCG86901.1"/>
    </source>
</evidence>
<dbReference type="Proteomes" id="UP000094707">
    <property type="component" value="Chromosome I"/>
</dbReference>
<reference evidence="4 5" key="1">
    <citation type="submission" date="2016-08" db="EMBL/GenBank/DDBJ databases">
        <authorList>
            <person name="Seilhamer J.J."/>
        </authorList>
    </citation>
    <scope>NUCLEOTIDE SEQUENCE [LARGE SCALE GENOMIC DNA]</scope>
    <source>
        <strain evidence="4">Buetzberg</strain>
    </source>
</reference>
<dbReference type="InterPro" id="IPR011009">
    <property type="entry name" value="Kinase-like_dom_sf"/>
</dbReference>
<feature type="transmembrane region" description="Helical" evidence="2">
    <location>
        <begin position="529"/>
        <end position="557"/>
    </location>
</feature>
<evidence type="ECO:0000256" key="2">
    <source>
        <dbReference type="SAM" id="Phobius"/>
    </source>
</evidence>
<dbReference type="EMBL" id="LT607756">
    <property type="protein sequence ID" value="SCG86901.1"/>
    <property type="molecule type" value="Genomic_DNA"/>
</dbReference>
<evidence type="ECO:0000256" key="1">
    <source>
        <dbReference type="ARBA" id="ARBA00009670"/>
    </source>
</evidence>
<evidence type="ECO:0000313" key="5">
    <source>
        <dbReference type="Proteomes" id="UP000094707"/>
    </source>
</evidence>
<keyword evidence="2" id="KW-0812">Transmembrane</keyword>
<organism evidence="4 5">
    <name type="scientific">Methanobacterium congolense</name>
    <dbReference type="NCBI Taxonomy" id="118062"/>
    <lineage>
        <taxon>Archaea</taxon>
        <taxon>Methanobacteriati</taxon>
        <taxon>Methanobacteriota</taxon>
        <taxon>Methanomada group</taxon>
        <taxon>Methanobacteria</taxon>
        <taxon>Methanobacteriales</taxon>
        <taxon>Methanobacteriaceae</taxon>
        <taxon>Methanobacterium</taxon>
    </lineage>
</organism>
<dbReference type="Pfam" id="PF03109">
    <property type="entry name" value="ABC1"/>
    <property type="match status" value="1"/>
</dbReference>
<dbReference type="InterPro" id="IPR050154">
    <property type="entry name" value="UbiB_kinase"/>
</dbReference>
<dbReference type="GeneID" id="30413199"/>
<proteinExistence type="inferred from homology"/>
<feature type="transmembrane region" description="Helical" evidence="2">
    <location>
        <begin position="506"/>
        <end position="523"/>
    </location>
</feature>
<dbReference type="KEGG" id="mcub:MCBB_2365"/>
<dbReference type="SUPFAM" id="SSF56112">
    <property type="entry name" value="Protein kinase-like (PK-like)"/>
    <property type="match status" value="1"/>
</dbReference>
<dbReference type="InterPro" id="IPR004147">
    <property type="entry name" value="ABC1_dom"/>
</dbReference>
<dbReference type="AlphaFoldDB" id="A0A1D3L5K4"/>
<keyword evidence="5" id="KW-1185">Reference proteome</keyword>